<keyword evidence="1" id="KW-0132">Cell division</keyword>
<dbReference type="EMBL" id="JBBNAG010000002">
    <property type="protein sequence ID" value="KAK9158843.1"/>
    <property type="molecule type" value="Genomic_DNA"/>
</dbReference>
<evidence type="ECO:0000256" key="3">
    <source>
        <dbReference type="ARBA" id="ARBA00023306"/>
    </source>
</evidence>
<dbReference type="InterPro" id="IPR006671">
    <property type="entry name" value="Cyclin_N"/>
</dbReference>
<evidence type="ECO:0000313" key="6">
    <source>
        <dbReference type="EMBL" id="KAK9158843.1"/>
    </source>
</evidence>
<dbReference type="AlphaFoldDB" id="A0AAP0PWC2"/>
<comment type="caution">
    <text evidence="6">The sequence shown here is derived from an EMBL/GenBank/DDBJ whole genome shotgun (WGS) entry which is preliminary data.</text>
</comment>
<sequence length="352" mass="40063">MAPPEFDLLCDEDWLAATPPPPPPPPPRRRQVLHRDRTNYIHTGKSHLVDQDSLNTQLLDCLKREATYMPECEYVEALRNSPQLARARFRAVNYFVKCRARLNFVVETVFYAVNYFDRFVSKKGSDAVTTVALVELLSIACFSLAAKFNEISGPQLQDFQIAGGHDMENTFQSGEIRRIELRVLETLQWRLRCATAYSYLELLSTLLNMDSLRHQLQIALTARMSELILPTLYDPKFVEFKPCVVAATALRCGLEELLPSKSNSYLSTLINLINHKEEIENCYKVMEERVADPLYTLTTVRSGGYAYFPSSPVTVMASPRQFNCHVDLALSISSDSDLTRSLNPKKRKLEDV</sequence>
<evidence type="ECO:0000256" key="2">
    <source>
        <dbReference type="ARBA" id="ARBA00023127"/>
    </source>
</evidence>
<keyword evidence="2 4" id="KW-0195">Cyclin</keyword>
<dbReference type="Pfam" id="PF00134">
    <property type="entry name" value="Cyclin_N"/>
    <property type="match status" value="1"/>
</dbReference>
<dbReference type="CDD" id="cd20544">
    <property type="entry name" value="CYCLIN_AtCycD-like_rpt2"/>
    <property type="match status" value="1"/>
</dbReference>
<evidence type="ECO:0000256" key="1">
    <source>
        <dbReference type="ARBA" id="ARBA00022618"/>
    </source>
</evidence>
<dbReference type="InterPro" id="IPR004367">
    <property type="entry name" value="Cyclin_C-dom"/>
</dbReference>
<dbReference type="InterPro" id="IPR039361">
    <property type="entry name" value="Cyclin"/>
</dbReference>
<feature type="domain" description="Cyclin-like" evidence="5">
    <location>
        <begin position="93"/>
        <end position="185"/>
    </location>
</feature>
<organism evidence="6 7">
    <name type="scientific">Stephania cephalantha</name>
    <dbReference type="NCBI Taxonomy" id="152367"/>
    <lineage>
        <taxon>Eukaryota</taxon>
        <taxon>Viridiplantae</taxon>
        <taxon>Streptophyta</taxon>
        <taxon>Embryophyta</taxon>
        <taxon>Tracheophyta</taxon>
        <taxon>Spermatophyta</taxon>
        <taxon>Magnoliopsida</taxon>
        <taxon>Ranunculales</taxon>
        <taxon>Menispermaceae</taxon>
        <taxon>Menispermoideae</taxon>
        <taxon>Cissampelideae</taxon>
        <taxon>Stephania</taxon>
    </lineage>
</organism>
<dbReference type="Gene3D" id="1.10.472.10">
    <property type="entry name" value="Cyclin-like"/>
    <property type="match status" value="2"/>
</dbReference>
<comment type="similarity">
    <text evidence="4">Belongs to the cyclin family.</text>
</comment>
<dbReference type="SUPFAM" id="SSF47954">
    <property type="entry name" value="Cyclin-like"/>
    <property type="match status" value="1"/>
</dbReference>
<dbReference type="GO" id="GO:0051301">
    <property type="term" value="P:cell division"/>
    <property type="evidence" value="ECO:0007669"/>
    <property type="project" value="UniProtKB-KW"/>
</dbReference>
<dbReference type="Proteomes" id="UP001419268">
    <property type="component" value="Unassembled WGS sequence"/>
</dbReference>
<proteinExistence type="inferred from homology"/>
<dbReference type="InterPro" id="IPR013763">
    <property type="entry name" value="Cyclin-like_dom"/>
</dbReference>
<dbReference type="SMART" id="SM00385">
    <property type="entry name" value="CYCLIN"/>
    <property type="match status" value="1"/>
</dbReference>
<protein>
    <recommendedName>
        <fullName evidence="5">Cyclin-like domain-containing protein</fullName>
    </recommendedName>
</protein>
<dbReference type="InterPro" id="IPR036915">
    <property type="entry name" value="Cyclin-like_sf"/>
</dbReference>
<evidence type="ECO:0000256" key="4">
    <source>
        <dbReference type="RuleBase" id="RU000383"/>
    </source>
</evidence>
<accession>A0AAP0PWC2</accession>
<dbReference type="PANTHER" id="PTHR10177">
    <property type="entry name" value="CYCLINS"/>
    <property type="match status" value="1"/>
</dbReference>
<gene>
    <name evidence="6" type="ORF">Scep_005417</name>
</gene>
<name>A0AAP0PWC2_9MAGN</name>
<keyword evidence="3" id="KW-0131">Cell cycle</keyword>
<reference evidence="6 7" key="1">
    <citation type="submission" date="2024-01" db="EMBL/GenBank/DDBJ databases">
        <title>Genome assemblies of Stephania.</title>
        <authorList>
            <person name="Yang L."/>
        </authorList>
    </citation>
    <scope>NUCLEOTIDE SEQUENCE [LARGE SCALE GENOMIC DNA]</scope>
    <source>
        <strain evidence="6">JXDWG</strain>
        <tissue evidence="6">Leaf</tissue>
    </source>
</reference>
<keyword evidence="7" id="KW-1185">Reference proteome</keyword>
<evidence type="ECO:0000313" key="7">
    <source>
        <dbReference type="Proteomes" id="UP001419268"/>
    </source>
</evidence>
<evidence type="ECO:0000259" key="5">
    <source>
        <dbReference type="SMART" id="SM00385"/>
    </source>
</evidence>
<dbReference type="Pfam" id="PF02984">
    <property type="entry name" value="Cyclin_C"/>
    <property type="match status" value="1"/>
</dbReference>